<accession>A0A2V2MQA7</accession>
<feature type="compositionally biased region" description="Low complexity" evidence="1">
    <location>
        <begin position="241"/>
        <end position="250"/>
    </location>
</feature>
<dbReference type="AlphaFoldDB" id="A0A2V2MQA7"/>
<dbReference type="GeneID" id="97609830"/>
<proteinExistence type="predicted"/>
<comment type="caution">
    <text evidence="2">The sequence shown here is derived from an EMBL/GenBank/DDBJ whole genome shotgun (WGS) entry which is preliminary data.</text>
</comment>
<dbReference type="RefSeq" id="WP_109942118.1">
    <property type="nucleotide sequence ID" value="NZ_CP176366.1"/>
</dbReference>
<protein>
    <submittedName>
        <fullName evidence="2">Uncharacterized protein</fullName>
    </submittedName>
</protein>
<evidence type="ECO:0000313" key="2">
    <source>
        <dbReference type="EMBL" id="PWR70292.1"/>
    </source>
</evidence>
<reference evidence="2 3" key="1">
    <citation type="submission" date="2018-05" db="EMBL/GenBank/DDBJ databases">
        <title>Draft genome of Methanospirillum stamsii Pt1.</title>
        <authorList>
            <person name="Dueholm M.S."/>
            <person name="Nielsen P.H."/>
            <person name="Bakmann L.F."/>
            <person name="Otzen D.E."/>
        </authorList>
    </citation>
    <scope>NUCLEOTIDE SEQUENCE [LARGE SCALE GENOMIC DNA]</scope>
    <source>
        <strain evidence="2 3">Pt1</strain>
    </source>
</reference>
<sequence length="289" mass="31857">MKKFRPGLISTFILLILTVGIVQGYIIEIDAPKTIVKGTPLVVTGSTTFPEDTYFDLLLYYSKYTASEVGRIRIITDKTQLFRADFDTRHLEKGQYKVEVHNIMSDNELFVEQQLGSSSTIRRIVQITDRSDEIQITSPQKQPQDQALTISGRMKDIGDGVLTLRVFGPEQFTYGPEQMITKKGYTDNSGEFSTSIPVSIPGEYQASMSDRNGYIGEYAFVVTSITPEMTITPTPKLTIEPVKTPDTNTTPPTPVPVPPSPTPTKSPLTLVSAVISIAGAVMIAGKKNR</sequence>
<evidence type="ECO:0000256" key="1">
    <source>
        <dbReference type="SAM" id="MobiDB-lite"/>
    </source>
</evidence>
<feature type="region of interest" description="Disordered" evidence="1">
    <location>
        <begin position="236"/>
        <end position="264"/>
    </location>
</feature>
<evidence type="ECO:0000313" key="3">
    <source>
        <dbReference type="Proteomes" id="UP000245934"/>
    </source>
</evidence>
<dbReference type="OrthoDB" id="116923at2157"/>
<dbReference type="Proteomes" id="UP000245934">
    <property type="component" value="Unassembled WGS sequence"/>
</dbReference>
<dbReference type="EMBL" id="QGMZ01000044">
    <property type="protein sequence ID" value="PWR70292.1"/>
    <property type="molecule type" value="Genomic_DNA"/>
</dbReference>
<name>A0A2V2MQA7_9EURY</name>
<organism evidence="2 3">
    <name type="scientific">Methanospirillum stamsii</name>
    <dbReference type="NCBI Taxonomy" id="1277351"/>
    <lineage>
        <taxon>Archaea</taxon>
        <taxon>Methanobacteriati</taxon>
        <taxon>Methanobacteriota</taxon>
        <taxon>Stenosarchaea group</taxon>
        <taxon>Methanomicrobia</taxon>
        <taxon>Methanomicrobiales</taxon>
        <taxon>Methanospirillaceae</taxon>
        <taxon>Methanospirillum</taxon>
    </lineage>
</organism>
<feature type="compositionally biased region" description="Pro residues" evidence="1">
    <location>
        <begin position="251"/>
        <end position="264"/>
    </location>
</feature>
<keyword evidence="3" id="KW-1185">Reference proteome</keyword>
<gene>
    <name evidence="2" type="ORF">DLD82_15895</name>
</gene>